<organism evidence="2 3">
    <name type="scientific">Danaus chrysippus</name>
    <name type="common">African queen</name>
    <dbReference type="NCBI Taxonomy" id="151541"/>
    <lineage>
        <taxon>Eukaryota</taxon>
        <taxon>Metazoa</taxon>
        <taxon>Ecdysozoa</taxon>
        <taxon>Arthropoda</taxon>
        <taxon>Hexapoda</taxon>
        <taxon>Insecta</taxon>
        <taxon>Pterygota</taxon>
        <taxon>Neoptera</taxon>
        <taxon>Endopterygota</taxon>
        <taxon>Lepidoptera</taxon>
        <taxon>Glossata</taxon>
        <taxon>Ditrysia</taxon>
        <taxon>Papilionoidea</taxon>
        <taxon>Nymphalidae</taxon>
        <taxon>Danainae</taxon>
        <taxon>Danaini</taxon>
        <taxon>Danaina</taxon>
        <taxon>Danaus</taxon>
        <taxon>Anosia</taxon>
    </lineage>
</organism>
<evidence type="ECO:0000256" key="1">
    <source>
        <dbReference type="ARBA" id="ARBA00007829"/>
    </source>
</evidence>
<gene>
    <name evidence="2" type="ORF">DCHRY22_LOCUS15670</name>
</gene>
<reference evidence="2" key="1">
    <citation type="submission" date="2021-09" db="EMBL/GenBank/DDBJ databases">
        <authorList>
            <person name="Martin H S."/>
        </authorList>
    </citation>
    <scope>NUCLEOTIDE SEQUENCE</scope>
</reference>
<protein>
    <submittedName>
        <fullName evidence="2">(African queen) hypothetical protein</fullName>
    </submittedName>
</protein>
<dbReference type="InterPro" id="IPR031821">
    <property type="entry name" value="SOSSC"/>
</dbReference>
<name>A0A8J2RAC3_9NEOP</name>
<dbReference type="Proteomes" id="UP000789524">
    <property type="component" value="Unassembled WGS sequence"/>
</dbReference>
<dbReference type="Pfam" id="PF15925">
    <property type="entry name" value="SOSSC"/>
    <property type="match status" value="1"/>
</dbReference>
<dbReference type="GO" id="GO:0070876">
    <property type="term" value="C:SOSS complex"/>
    <property type="evidence" value="ECO:0007669"/>
    <property type="project" value="InterPro"/>
</dbReference>
<dbReference type="OrthoDB" id="419617at2759"/>
<sequence>MAVRVEKKRGKLNKGLPKSTTVDYNRRYGRLQTNRKILEELQLKKQMLMKQGAVAPLTATTISLAQPSPVSQLPMCSIPPLSATAGFPQLPEANIVNTSHRAALQHANATSWGFFVSQDSSFGDQILPVLPTFESK</sequence>
<dbReference type="PANTHER" id="PTHR31526:SF2">
    <property type="entry name" value="SOSS COMPLEX SUBUNIT C"/>
    <property type="match status" value="1"/>
</dbReference>
<dbReference type="PANTHER" id="PTHR31526">
    <property type="entry name" value="SOSS COMPLEX SUBUNIT C"/>
    <property type="match status" value="1"/>
</dbReference>
<keyword evidence="3" id="KW-1185">Reference proteome</keyword>
<dbReference type="EMBL" id="CAKASE010000083">
    <property type="protein sequence ID" value="CAG9585196.1"/>
    <property type="molecule type" value="Genomic_DNA"/>
</dbReference>
<dbReference type="GO" id="GO:0005654">
    <property type="term" value="C:nucleoplasm"/>
    <property type="evidence" value="ECO:0007669"/>
    <property type="project" value="TreeGrafter"/>
</dbReference>
<comment type="caution">
    <text evidence="2">The sequence shown here is derived from an EMBL/GenBank/DDBJ whole genome shotgun (WGS) entry which is preliminary data.</text>
</comment>
<evidence type="ECO:0000313" key="2">
    <source>
        <dbReference type="EMBL" id="CAG9585196.1"/>
    </source>
</evidence>
<dbReference type="AlphaFoldDB" id="A0A8J2RAC3"/>
<evidence type="ECO:0000313" key="3">
    <source>
        <dbReference type="Proteomes" id="UP000789524"/>
    </source>
</evidence>
<dbReference type="GO" id="GO:0006281">
    <property type="term" value="P:DNA repair"/>
    <property type="evidence" value="ECO:0007669"/>
    <property type="project" value="InterPro"/>
</dbReference>
<proteinExistence type="inferred from homology"/>
<accession>A0A8J2RAC3</accession>
<comment type="similarity">
    <text evidence="1">Belongs to the SOSS-C family.</text>
</comment>